<dbReference type="CDD" id="cd00086">
    <property type="entry name" value="homeodomain"/>
    <property type="match status" value="1"/>
</dbReference>
<dbReference type="FunFam" id="1.10.10.60:FF:000710">
    <property type="entry name" value="Paired box 7a"/>
    <property type="match status" value="1"/>
</dbReference>
<dbReference type="SUPFAM" id="SSF46689">
    <property type="entry name" value="Homeodomain-like"/>
    <property type="match status" value="1"/>
</dbReference>
<keyword evidence="2 3" id="KW-0539">Nucleus</keyword>
<comment type="subcellular location">
    <subcellularLocation>
        <location evidence="1 2 3">Nucleus</location>
    </subcellularLocation>
</comment>
<evidence type="ECO:0000256" key="3">
    <source>
        <dbReference type="RuleBase" id="RU000682"/>
    </source>
</evidence>
<dbReference type="AlphaFoldDB" id="A0A8C5U5W9"/>
<dbReference type="PANTHER" id="PTHR24329">
    <property type="entry name" value="HOMEOBOX PROTEIN ARISTALESS"/>
    <property type="match status" value="1"/>
</dbReference>
<dbReference type="InterPro" id="IPR001356">
    <property type="entry name" value="HD"/>
</dbReference>
<proteinExistence type="predicted"/>
<reference evidence="5" key="2">
    <citation type="submission" date="2025-09" db="UniProtKB">
        <authorList>
            <consortium name="Ensembl"/>
        </authorList>
    </citation>
    <scope>IDENTIFICATION</scope>
</reference>
<name>A0A8C5U5W9_9PASS</name>
<evidence type="ECO:0000259" key="4">
    <source>
        <dbReference type="PROSITE" id="PS50071"/>
    </source>
</evidence>
<feature type="DNA-binding region" description="Homeobox" evidence="2">
    <location>
        <begin position="77"/>
        <end position="136"/>
    </location>
</feature>
<dbReference type="InterPro" id="IPR050649">
    <property type="entry name" value="Paired_Homeobox_TFs"/>
</dbReference>
<keyword evidence="6" id="KW-1185">Reference proteome</keyword>
<feature type="domain" description="Homeobox" evidence="4">
    <location>
        <begin position="75"/>
        <end position="135"/>
    </location>
</feature>
<sequence length="253" mass="27537">SSTPSHEHGFCPPQGWFALLPVPTEPFLLGRHLDIPRDMGRDGKGWHGMGLCHGRFWALLALIPELPEPLGKGKSKKRRNRTTFSTFQLEELEKVFQKTHYPDVYAREQLALRTDLTEARVQVWAQSPGSQGRREWGHGTGRGGVPRACTHPVCITNPWPSPGSPRGCCPPESIPSPCMSPYPPTPSNGFMGIPGSPAPTPASTACTALHGLLPRPGPPPVRAAPQHEYKAPTLMPLRMKSKEGAGSLLSWAT</sequence>
<protein>
    <submittedName>
        <fullName evidence="5">ALX homeobox 3</fullName>
    </submittedName>
</protein>
<organism evidence="5 6">
    <name type="scientific">Malurus cyaneus samueli</name>
    <dbReference type="NCBI Taxonomy" id="2593467"/>
    <lineage>
        <taxon>Eukaryota</taxon>
        <taxon>Metazoa</taxon>
        <taxon>Chordata</taxon>
        <taxon>Craniata</taxon>
        <taxon>Vertebrata</taxon>
        <taxon>Euteleostomi</taxon>
        <taxon>Archelosauria</taxon>
        <taxon>Archosauria</taxon>
        <taxon>Dinosauria</taxon>
        <taxon>Saurischia</taxon>
        <taxon>Theropoda</taxon>
        <taxon>Coelurosauria</taxon>
        <taxon>Aves</taxon>
        <taxon>Neognathae</taxon>
        <taxon>Neoaves</taxon>
        <taxon>Telluraves</taxon>
        <taxon>Australaves</taxon>
        <taxon>Passeriformes</taxon>
        <taxon>Meliphagoidea</taxon>
        <taxon>Maluridae</taxon>
        <taxon>Malurus</taxon>
    </lineage>
</organism>
<dbReference type="PANTHER" id="PTHR24329:SF578">
    <property type="entry name" value="HOMEOBOX PROTEIN ARISTALESS-LIKE 3"/>
    <property type="match status" value="1"/>
</dbReference>
<keyword evidence="2 3" id="KW-0371">Homeobox</keyword>
<dbReference type="PROSITE" id="PS50071">
    <property type="entry name" value="HOMEOBOX_2"/>
    <property type="match status" value="1"/>
</dbReference>
<dbReference type="Ensembl" id="ENSMCST00000016415.1">
    <property type="protein sequence ID" value="ENSMCSP00000016007.1"/>
    <property type="gene ID" value="ENSMCSG00000011184.1"/>
</dbReference>
<dbReference type="Pfam" id="PF00046">
    <property type="entry name" value="Homeodomain"/>
    <property type="match status" value="1"/>
</dbReference>
<accession>A0A8C5U5W9</accession>
<evidence type="ECO:0000256" key="1">
    <source>
        <dbReference type="ARBA" id="ARBA00004123"/>
    </source>
</evidence>
<dbReference type="GO" id="GO:0000981">
    <property type="term" value="F:DNA-binding transcription factor activity, RNA polymerase II-specific"/>
    <property type="evidence" value="ECO:0007669"/>
    <property type="project" value="TreeGrafter"/>
</dbReference>
<dbReference type="SMART" id="SM00389">
    <property type="entry name" value="HOX"/>
    <property type="match status" value="1"/>
</dbReference>
<dbReference type="GO" id="GO:0000977">
    <property type="term" value="F:RNA polymerase II transcription regulatory region sequence-specific DNA binding"/>
    <property type="evidence" value="ECO:0007669"/>
    <property type="project" value="TreeGrafter"/>
</dbReference>
<dbReference type="InterPro" id="IPR009057">
    <property type="entry name" value="Homeodomain-like_sf"/>
</dbReference>
<keyword evidence="2 3" id="KW-0238">DNA-binding</keyword>
<evidence type="ECO:0000313" key="5">
    <source>
        <dbReference type="Ensembl" id="ENSMCSP00000016007.1"/>
    </source>
</evidence>
<evidence type="ECO:0000256" key="2">
    <source>
        <dbReference type="PROSITE-ProRule" id="PRU00108"/>
    </source>
</evidence>
<dbReference type="Proteomes" id="UP000694560">
    <property type="component" value="Unplaced"/>
</dbReference>
<dbReference type="Gene3D" id="1.10.10.60">
    <property type="entry name" value="Homeodomain-like"/>
    <property type="match status" value="1"/>
</dbReference>
<dbReference type="GO" id="GO:0005634">
    <property type="term" value="C:nucleus"/>
    <property type="evidence" value="ECO:0007669"/>
    <property type="project" value="UniProtKB-SubCell"/>
</dbReference>
<evidence type="ECO:0000313" key="6">
    <source>
        <dbReference type="Proteomes" id="UP000694560"/>
    </source>
</evidence>
<reference evidence="5" key="1">
    <citation type="submission" date="2025-08" db="UniProtKB">
        <authorList>
            <consortium name="Ensembl"/>
        </authorList>
    </citation>
    <scope>IDENTIFICATION</scope>
</reference>